<gene>
    <name evidence="11" type="ORF">PG991_006013</name>
</gene>
<keyword evidence="3" id="KW-0808">Transferase</keyword>
<dbReference type="PANTHER" id="PTHR43671:SF98">
    <property type="entry name" value="SERINE_THREONINE-PROTEIN KINASE NEK11"/>
    <property type="match status" value="1"/>
</dbReference>
<evidence type="ECO:0000313" key="12">
    <source>
        <dbReference type="Proteomes" id="UP001396898"/>
    </source>
</evidence>
<feature type="compositionally biased region" description="Polar residues" evidence="9">
    <location>
        <begin position="643"/>
        <end position="655"/>
    </location>
</feature>
<dbReference type="InterPro" id="IPR011009">
    <property type="entry name" value="Kinase-like_dom_sf"/>
</dbReference>
<keyword evidence="6" id="KW-0067">ATP-binding</keyword>
<dbReference type="EMBL" id="JAQQWI010000007">
    <property type="protein sequence ID" value="KAK8028957.1"/>
    <property type="molecule type" value="Genomic_DNA"/>
</dbReference>
<dbReference type="EC" id="2.7.11.1" evidence="1"/>
<evidence type="ECO:0000256" key="9">
    <source>
        <dbReference type="SAM" id="MobiDB-lite"/>
    </source>
</evidence>
<dbReference type="Gene3D" id="1.10.510.10">
    <property type="entry name" value="Transferase(Phosphotransferase) domain 1"/>
    <property type="match status" value="1"/>
</dbReference>
<evidence type="ECO:0000256" key="1">
    <source>
        <dbReference type="ARBA" id="ARBA00012513"/>
    </source>
</evidence>
<keyword evidence="12" id="KW-1185">Reference proteome</keyword>
<feature type="region of interest" description="Disordered" evidence="9">
    <location>
        <begin position="446"/>
        <end position="563"/>
    </location>
</feature>
<protein>
    <recommendedName>
        <fullName evidence="1">non-specific serine/threonine protein kinase</fullName>
        <ecNumber evidence="1">2.7.11.1</ecNumber>
    </recommendedName>
</protein>
<comment type="catalytic activity">
    <reaction evidence="8">
        <text>L-seryl-[protein] + ATP = O-phospho-L-seryl-[protein] + ADP + H(+)</text>
        <dbReference type="Rhea" id="RHEA:17989"/>
        <dbReference type="Rhea" id="RHEA-COMP:9863"/>
        <dbReference type="Rhea" id="RHEA-COMP:11604"/>
        <dbReference type="ChEBI" id="CHEBI:15378"/>
        <dbReference type="ChEBI" id="CHEBI:29999"/>
        <dbReference type="ChEBI" id="CHEBI:30616"/>
        <dbReference type="ChEBI" id="CHEBI:83421"/>
        <dbReference type="ChEBI" id="CHEBI:456216"/>
        <dbReference type="EC" id="2.7.11.1"/>
    </reaction>
</comment>
<feature type="compositionally biased region" description="Polar residues" evidence="9">
    <location>
        <begin position="591"/>
        <end position="603"/>
    </location>
</feature>
<feature type="region of interest" description="Disordered" evidence="9">
    <location>
        <begin position="579"/>
        <end position="658"/>
    </location>
</feature>
<comment type="caution">
    <text evidence="11">The sequence shown here is derived from an EMBL/GenBank/DDBJ whole genome shotgun (WGS) entry which is preliminary data.</text>
</comment>
<evidence type="ECO:0000256" key="8">
    <source>
        <dbReference type="ARBA" id="ARBA00048679"/>
    </source>
</evidence>
<sequence>MNLLWTSSGLKPDNPFPIYVANHGDEGRDGNGTTQSYVSSSALREYWDIDAIDMYVHSVHRHVVDTERIQKYYIKWWDIFYEAQWQFCPVEFSAEKGLPRHVLDRKQILPIRAAKPLTGGQNEVVTSSKVTVDRNCIQLLGQGNCCVFKEYTERGYASYKNEVEAYTNLARHNSQAIIRCYEWFEQAGKYTIILEYAELGSLIDYWEFTHEPTLPKDIDTLWTCFFELLRGLAVIHSNLPRTRELEGLKMFGMHSDIKPGNILVSKKADSSNPYDVYFKIADFGLSRTRPVIAGNPDPIDIDSGGSRMYNPPETTRRAEWVDSLAIQVGQPLDIWGMGCVFSEMASWMVGGPPERMRYRLLRKEKTTKKLEDAGYSACFHDGEAPLPLVKEYHITTLLQSYRIGDSKSFQVGQMVFKHMLLKDPKGRLTAEQLYARVENLDEEYPPLDVAHSSNSLRPDTFTYPSHSINASHSRTPSREIGDRSSISPSQSLPWADGGTPLTPVSNRSNYQGLNHYSSPTLEDRAYPHNVSEFSPSPHQPPALDCTYSPPRTAQDHATPTKRAQRQLSRNLMNGLETQFPETYPHSIPGVNYQTPERTNTVSSRPGYDRYNVDASREESTTDYHGSGMPIQKLGNSPIRRDTQTLGRSSTQLTQREGSRVKELNRQKTEELEKIDYITILKWISEEKKILSSIRGPSKANSMDAPSRQRLESAKATLGKRELIFIIDDSIDMRVHWGHVLGLFKALHYLVKPLDEDGVDVYFTSDPNTSFKKRPWRLAGKSIEEKIEKRELVPEPCPMEKCLSERFREIKTIIDKDGAKARPTSLFILSNGKWSPNDADDACGVAILVRDLVKKLASSGMDRFQVSLQFVRFNSNTDNTNKDGTQRLAHLDNGIVKKYKLEYDIVDQKQFEADVCSILTGPLDRSSDENDDVYPVTP</sequence>
<feature type="compositionally biased region" description="Polar residues" evidence="9">
    <location>
        <begin position="502"/>
        <end position="520"/>
    </location>
</feature>
<dbReference type="PROSITE" id="PS50011">
    <property type="entry name" value="PROTEIN_KINASE_DOM"/>
    <property type="match status" value="1"/>
</dbReference>
<evidence type="ECO:0000256" key="6">
    <source>
        <dbReference type="ARBA" id="ARBA00022840"/>
    </source>
</evidence>
<dbReference type="CDD" id="cd00180">
    <property type="entry name" value="PKc"/>
    <property type="match status" value="1"/>
</dbReference>
<evidence type="ECO:0000256" key="2">
    <source>
        <dbReference type="ARBA" id="ARBA00022527"/>
    </source>
</evidence>
<evidence type="ECO:0000259" key="10">
    <source>
        <dbReference type="PROSITE" id="PS50011"/>
    </source>
</evidence>
<dbReference type="SMART" id="SM00220">
    <property type="entry name" value="S_TKc"/>
    <property type="match status" value="1"/>
</dbReference>
<dbReference type="SUPFAM" id="SSF56112">
    <property type="entry name" value="Protein kinase-like (PK-like)"/>
    <property type="match status" value="1"/>
</dbReference>
<organism evidence="11 12">
    <name type="scientific">Apiospora marii</name>
    <dbReference type="NCBI Taxonomy" id="335849"/>
    <lineage>
        <taxon>Eukaryota</taxon>
        <taxon>Fungi</taxon>
        <taxon>Dikarya</taxon>
        <taxon>Ascomycota</taxon>
        <taxon>Pezizomycotina</taxon>
        <taxon>Sordariomycetes</taxon>
        <taxon>Xylariomycetidae</taxon>
        <taxon>Amphisphaeriales</taxon>
        <taxon>Apiosporaceae</taxon>
        <taxon>Apiospora</taxon>
    </lineage>
</organism>
<evidence type="ECO:0000256" key="7">
    <source>
        <dbReference type="ARBA" id="ARBA00047899"/>
    </source>
</evidence>
<keyword evidence="4" id="KW-0547">Nucleotide-binding</keyword>
<name>A0ABR1SAT8_9PEZI</name>
<feature type="compositionally biased region" description="Polar residues" evidence="9">
    <location>
        <begin position="451"/>
        <end position="474"/>
    </location>
</feature>
<evidence type="ECO:0000313" key="11">
    <source>
        <dbReference type="EMBL" id="KAK8028957.1"/>
    </source>
</evidence>
<accession>A0ABR1SAT8</accession>
<dbReference type="InterPro" id="IPR000719">
    <property type="entry name" value="Prot_kinase_dom"/>
</dbReference>
<dbReference type="PANTHER" id="PTHR43671">
    <property type="entry name" value="SERINE/THREONINE-PROTEIN KINASE NEK"/>
    <property type="match status" value="1"/>
</dbReference>
<proteinExistence type="predicted"/>
<feature type="compositionally biased region" description="Basic and acidic residues" evidence="9">
    <location>
        <begin position="606"/>
        <end position="621"/>
    </location>
</feature>
<dbReference type="InterPro" id="IPR050660">
    <property type="entry name" value="NEK_Ser/Thr_kinase"/>
</dbReference>
<evidence type="ECO:0000256" key="4">
    <source>
        <dbReference type="ARBA" id="ARBA00022741"/>
    </source>
</evidence>
<feature type="domain" description="Protein kinase" evidence="10">
    <location>
        <begin position="111"/>
        <end position="447"/>
    </location>
</feature>
<dbReference type="Pfam" id="PF00069">
    <property type="entry name" value="Pkinase"/>
    <property type="match status" value="1"/>
</dbReference>
<comment type="catalytic activity">
    <reaction evidence="7">
        <text>L-threonyl-[protein] + ATP = O-phospho-L-threonyl-[protein] + ADP + H(+)</text>
        <dbReference type="Rhea" id="RHEA:46608"/>
        <dbReference type="Rhea" id="RHEA-COMP:11060"/>
        <dbReference type="Rhea" id="RHEA-COMP:11605"/>
        <dbReference type="ChEBI" id="CHEBI:15378"/>
        <dbReference type="ChEBI" id="CHEBI:30013"/>
        <dbReference type="ChEBI" id="CHEBI:30616"/>
        <dbReference type="ChEBI" id="CHEBI:61977"/>
        <dbReference type="ChEBI" id="CHEBI:456216"/>
        <dbReference type="EC" id="2.7.11.1"/>
    </reaction>
</comment>
<reference evidence="11 12" key="1">
    <citation type="submission" date="2023-01" db="EMBL/GenBank/DDBJ databases">
        <title>Analysis of 21 Apiospora genomes using comparative genomics revels a genus with tremendous synthesis potential of carbohydrate active enzymes and secondary metabolites.</title>
        <authorList>
            <person name="Sorensen T."/>
        </authorList>
    </citation>
    <scope>NUCLEOTIDE SEQUENCE [LARGE SCALE GENOMIC DNA]</scope>
    <source>
        <strain evidence="11 12">CBS 20057</strain>
    </source>
</reference>
<evidence type="ECO:0000256" key="5">
    <source>
        <dbReference type="ARBA" id="ARBA00022777"/>
    </source>
</evidence>
<evidence type="ECO:0000256" key="3">
    <source>
        <dbReference type="ARBA" id="ARBA00022679"/>
    </source>
</evidence>
<dbReference type="Proteomes" id="UP001396898">
    <property type="component" value="Unassembled WGS sequence"/>
</dbReference>
<keyword evidence="2" id="KW-0723">Serine/threonine-protein kinase</keyword>
<keyword evidence="5" id="KW-0418">Kinase</keyword>